<sequence>SGPSAAPLGAQRLEGYLCTEICHNIIIFAGTEAAVVCPNSLLPVSPGVCLRARQLSAVVHASPRGPSHHLQCAVRWQAISSRCCPPLCLIL</sequence>
<dbReference type="AlphaFoldDB" id="A0A8C0WM60"/>
<accession>A0A8C0WM60</accession>
<name>A0A8C0WM60_CASCN</name>
<evidence type="ECO:0000313" key="1">
    <source>
        <dbReference type="Ensembl" id="ENSCCNP00000013296.1"/>
    </source>
</evidence>
<organism evidence="1">
    <name type="scientific">Castor canadensis</name>
    <name type="common">American beaver</name>
    <dbReference type="NCBI Taxonomy" id="51338"/>
    <lineage>
        <taxon>Eukaryota</taxon>
        <taxon>Metazoa</taxon>
        <taxon>Chordata</taxon>
        <taxon>Craniata</taxon>
        <taxon>Vertebrata</taxon>
        <taxon>Euteleostomi</taxon>
        <taxon>Mammalia</taxon>
        <taxon>Eutheria</taxon>
        <taxon>Euarchontoglires</taxon>
        <taxon>Glires</taxon>
        <taxon>Rodentia</taxon>
        <taxon>Castorimorpha</taxon>
        <taxon>Castoridae</taxon>
        <taxon>Castor</taxon>
    </lineage>
</organism>
<reference evidence="1" key="1">
    <citation type="submission" date="2023-09" db="UniProtKB">
        <authorList>
            <consortium name="Ensembl"/>
        </authorList>
    </citation>
    <scope>IDENTIFICATION</scope>
</reference>
<dbReference type="Ensembl" id="ENSCCNT00000017461.1">
    <property type="protein sequence ID" value="ENSCCNP00000013296.1"/>
    <property type="gene ID" value="ENSCCNG00000013821.1"/>
</dbReference>
<protein>
    <submittedName>
        <fullName evidence="1">Uncharacterized protein</fullName>
    </submittedName>
</protein>
<proteinExistence type="predicted"/>